<evidence type="ECO:0000313" key="4">
    <source>
        <dbReference type="EMBL" id="KHJ78756.1"/>
    </source>
</evidence>
<dbReference type="InterPro" id="IPR037227">
    <property type="entry name" value="EndoU-like"/>
</dbReference>
<dbReference type="GO" id="GO:0004521">
    <property type="term" value="F:RNA endonuclease activity"/>
    <property type="evidence" value="ECO:0007669"/>
    <property type="project" value="InterPro"/>
</dbReference>
<organism evidence="4 5">
    <name type="scientific">Oesophagostomum dentatum</name>
    <name type="common">Nodular worm</name>
    <dbReference type="NCBI Taxonomy" id="61180"/>
    <lineage>
        <taxon>Eukaryota</taxon>
        <taxon>Metazoa</taxon>
        <taxon>Ecdysozoa</taxon>
        <taxon>Nematoda</taxon>
        <taxon>Chromadorea</taxon>
        <taxon>Rhabditida</taxon>
        <taxon>Rhabditina</taxon>
        <taxon>Rhabditomorpha</taxon>
        <taxon>Strongyloidea</taxon>
        <taxon>Strongylidae</taxon>
        <taxon>Oesophagostomum</taxon>
    </lineage>
</organism>
<dbReference type="InterPro" id="IPR018998">
    <property type="entry name" value="EndoU_C"/>
</dbReference>
<feature type="signal peptide" evidence="2">
    <location>
        <begin position="1"/>
        <end position="22"/>
    </location>
</feature>
<feature type="domain" description="EndoU" evidence="3">
    <location>
        <begin position="22"/>
        <end position="147"/>
    </location>
</feature>
<dbReference type="OrthoDB" id="430326at2759"/>
<reference evidence="4 5" key="1">
    <citation type="submission" date="2014-03" db="EMBL/GenBank/DDBJ databases">
        <title>Draft genome of the hookworm Oesophagostomum dentatum.</title>
        <authorList>
            <person name="Mitreva M."/>
        </authorList>
    </citation>
    <scope>NUCLEOTIDE SEQUENCE [LARGE SCALE GENOMIC DNA]</scope>
    <source>
        <strain evidence="4 5">OD-Hann</strain>
    </source>
</reference>
<dbReference type="Pfam" id="PF09412">
    <property type="entry name" value="XendoU"/>
    <property type="match status" value="1"/>
</dbReference>
<dbReference type="SUPFAM" id="SSF142877">
    <property type="entry name" value="EndoU-like"/>
    <property type="match status" value="1"/>
</dbReference>
<proteinExistence type="predicted"/>
<evidence type="ECO:0000259" key="3">
    <source>
        <dbReference type="PROSITE" id="PS51959"/>
    </source>
</evidence>
<name>A0A0B1S4F6_OESDE</name>
<evidence type="ECO:0000256" key="1">
    <source>
        <dbReference type="ARBA" id="ARBA00022801"/>
    </source>
</evidence>
<dbReference type="GO" id="GO:0016787">
    <property type="term" value="F:hydrolase activity"/>
    <property type="evidence" value="ECO:0007669"/>
    <property type="project" value="UniProtKB-KW"/>
</dbReference>
<dbReference type="AlphaFoldDB" id="A0A0B1S4F6"/>
<dbReference type="EMBL" id="KN609202">
    <property type="protein sequence ID" value="KHJ78756.1"/>
    <property type="molecule type" value="Genomic_DNA"/>
</dbReference>
<keyword evidence="2" id="KW-0732">Signal</keyword>
<sequence>MVSPVSAAFLLVFCYDATSVQADVDSSKVTDALNQLVSLDARVDSYTVISYQNMASHKDFSHDNAPNPFYTSVSDSALSGATYKSLSNLMGFYNQPDVDTPEQLSGAWNASISSFLSAVVQTPVMQSAQGFLANLGKEGGDSLVFFI</sequence>
<dbReference type="Proteomes" id="UP000053660">
    <property type="component" value="Unassembled WGS sequence"/>
</dbReference>
<evidence type="ECO:0000313" key="5">
    <source>
        <dbReference type="Proteomes" id="UP000053660"/>
    </source>
</evidence>
<evidence type="ECO:0000256" key="2">
    <source>
        <dbReference type="SAM" id="SignalP"/>
    </source>
</evidence>
<accession>A0A0B1S4F6</accession>
<keyword evidence="5" id="KW-1185">Reference proteome</keyword>
<gene>
    <name evidence="4" type="ORF">OESDEN_21621</name>
</gene>
<feature type="chain" id="PRO_5036443204" description="EndoU domain-containing protein" evidence="2">
    <location>
        <begin position="23"/>
        <end position="147"/>
    </location>
</feature>
<dbReference type="PROSITE" id="PS51959">
    <property type="entry name" value="ENDOU"/>
    <property type="match status" value="1"/>
</dbReference>
<keyword evidence="1" id="KW-0378">Hydrolase</keyword>
<protein>
    <recommendedName>
        <fullName evidence="3">EndoU domain-containing protein</fullName>
    </recommendedName>
</protein>